<name>J0CI69_RHILT</name>
<dbReference type="RefSeq" id="WP_003575421.1">
    <property type="nucleotide sequence ID" value="NZ_JH719393.1"/>
</dbReference>
<dbReference type="EMBL" id="JH719393">
    <property type="protein sequence ID" value="EJC83277.1"/>
    <property type="molecule type" value="Genomic_DNA"/>
</dbReference>
<feature type="compositionally biased region" description="Basic and acidic residues" evidence="1">
    <location>
        <begin position="54"/>
        <end position="64"/>
    </location>
</feature>
<feature type="compositionally biased region" description="Basic and acidic residues" evidence="1">
    <location>
        <begin position="18"/>
        <end position="30"/>
    </location>
</feature>
<feature type="compositionally biased region" description="Basic residues" evidence="1">
    <location>
        <begin position="104"/>
        <end position="113"/>
    </location>
</feature>
<evidence type="ECO:0000313" key="3">
    <source>
        <dbReference type="EMBL" id="EJC85130.1"/>
    </source>
</evidence>
<dbReference type="AlphaFoldDB" id="J0CI69"/>
<dbReference type="EMBL" id="JH719393">
    <property type="protein sequence ID" value="EJC85130.1"/>
    <property type="molecule type" value="Genomic_DNA"/>
</dbReference>
<evidence type="ECO:0000313" key="2">
    <source>
        <dbReference type="EMBL" id="EJC83277.1"/>
    </source>
</evidence>
<reference evidence="2" key="1">
    <citation type="submission" date="2012-02" db="EMBL/GenBank/DDBJ databases">
        <title>Improved High-Quality Draft Sequence of Rhizobium leguminosarum bv. trifolii WSM2297.</title>
        <authorList>
            <consortium name="US DOE Joint Genome Institute"/>
            <person name="Lucas S."/>
            <person name="Han J."/>
            <person name="Lapidus A."/>
            <person name="Cheng J.-F."/>
            <person name="Goodwin L."/>
            <person name="Pitluck S."/>
            <person name="Peters L."/>
            <person name="Ovchinnikova G."/>
            <person name="Zhang X."/>
            <person name="Detter J.C."/>
            <person name="Han C."/>
            <person name="Tapia R."/>
            <person name="Land M."/>
            <person name="Hauser L."/>
            <person name="Kyrpides N."/>
            <person name="Ivanova N."/>
            <person name="Pagani I."/>
            <person name="Brau L."/>
            <person name="Yates R."/>
            <person name="O'Hara G."/>
            <person name="Rui T."/>
            <person name="Howieson J."/>
            <person name="Reeve W."/>
            <person name="Woyke T."/>
        </authorList>
    </citation>
    <scope>NUCLEOTIDE SEQUENCE [LARGE SCALE GENOMIC DNA]</scope>
    <source>
        <strain evidence="2">WSM2297</strain>
    </source>
</reference>
<gene>
    <name evidence="2" type="ORF">Rleg4DRAFT_5025</name>
    <name evidence="3" type="ORF">Rleg4DRAFT_6997</name>
</gene>
<sequence>MASPWKLLARLVSPLRQQRQEHGPTDEVKPDVFAIAKPAELAGNNGVNEADPPADEKPPTHDQSEPVSTEANHSEGTASTVGGSVDIEAAKPLAAPDPAVAKVATRKHGRRGKKGETAEVVTPTSLRVATLSDDAITLDGEIKLLRDQLAKKLQLQNAQLKRMLQRFER</sequence>
<feature type="region of interest" description="Disordered" evidence="1">
    <location>
        <begin position="14"/>
        <end position="120"/>
    </location>
</feature>
<dbReference type="HOGENOM" id="CLU_125987_0_0_5"/>
<organism evidence="2">
    <name type="scientific">Rhizobium leguminosarum bv. trifolii WSM2297</name>
    <dbReference type="NCBI Taxonomy" id="754762"/>
    <lineage>
        <taxon>Bacteria</taxon>
        <taxon>Pseudomonadati</taxon>
        <taxon>Pseudomonadota</taxon>
        <taxon>Alphaproteobacteria</taxon>
        <taxon>Hyphomicrobiales</taxon>
        <taxon>Rhizobiaceae</taxon>
        <taxon>Rhizobium/Agrobacterium group</taxon>
        <taxon>Rhizobium</taxon>
    </lineage>
</organism>
<accession>J0CI69</accession>
<dbReference type="Proteomes" id="UP000005732">
    <property type="component" value="Unassembled WGS sequence"/>
</dbReference>
<proteinExistence type="predicted"/>
<feature type="compositionally biased region" description="Polar residues" evidence="1">
    <location>
        <begin position="65"/>
        <end position="82"/>
    </location>
</feature>
<evidence type="ECO:0000256" key="1">
    <source>
        <dbReference type="SAM" id="MobiDB-lite"/>
    </source>
</evidence>
<protein>
    <submittedName>
        <fullName evidence="2">Uncharacterized protein</fullName>
    </submittedName>
</protein>
<dbReference type="OrthoDB" id="8277693at2"/>